<dbReference type="GeneID" id="20211757"/>
<dbReference type="EnsemblMetazoa" id="HelroT190941">
    <property type="protein sequence ID" value="HelroP190941"/>
    <property type="gene ID" value="HelroG190941"/>
</dbReference>
<dbReference type="InParanoid" id="T1FSG0"/>
<feature type="transmembrane region" description="Helical" evidence="9">
    <location>
        <begin position="211"/>
        <end position="233"/>
    </location>
</feature>
<dbReference type="OrthoDB" id="10006326at2759"/>
<gene>
    <name evidence="12" type="primary">20211757</name>
    <name evidence="11" type="ORF">HELRODRAFT_190941</name>
</gene>
<evidence type="ECO:0000313" key="13">
    <source>
        <dbReference type="Proteomes" id="UP000015101"/>
    </source>
</evidence>
<dbReference type="PRINTS" id="PR00220">
    <property type="entry name" value="SYNAPTOPHYSN"/>
</dbReference>
<accession>T1FSG0</accession>
<feature type="transmembrane region" description="Helical" evidence="9">
    <location>
        <begin position="134"/>
        <end position="155"/>
    </location>
</feature>
<keyword evidence="4 9" id="KW-1133">Transmembrane helix</keyword>
<dbReference type="EMBL" id="KB096134">
    <property type="protein sequence ID" value="ESO08212.1"/>
    <property type="molecule type" value="Genomic_DNA"/>
</dbReference>
<feature type="compositionally biased region" description="Low complexity" evidence="8">
    <location>
        <begin position="246"/>
        <end position="268"/>
    </location>
</feature>
<dbReference type="InterPro" id="IPR008253">
    <property type="entry name" value="Marvel"/>
</dbReference>
<name>T1FSG0_HELRO</name>
<feature type="region of interest" description="Disordered" evidence="8">
    <location>
        <begin position="244"/>
        <end position="268"/>
    </location>
</feature>
<evidence type="ECO:0000313" key="12">
    <source>
        <dbReference type="EnsemblMetazoa" id="HelroP190941"/>
    </source>
</evidence>
<protein>
    <recommendedName>
        <fullName evidence="10">MARVEL domain-containing protein</fullName>
    </recommendedName>
</protein>
<evidence type="ECO:0000256" key="6">
    <source>
        <dbReference type="ARBA" id="ARBA00023180"/>
    </source>
</evidence>
<dbReference type="KEGG" id="hro:HELRODRAFT_190941"/>
<dbReference type="AlphaFoldDB" id="T1FSG0"/>
<feature type="transmembrane region" description="Helical" evidence="9">
    <location>
        <begin position="21"/>
        <end position="39"/>
    </location>
</feature>
<dbReference type="OMA" id="NELCIND"/>
<comment type="subcellular location">
    <subcellularLocation>
        <location evidence="1">Membrane</location>
        <topology evidence="1">Multi-pass membrane protein</topology>
    </subcellularLocation>
</comment>
<dbReference type="PANTHER" id="PTHR10306:SF17">
    <property type="entry name" value="MARVEL DOMAIN-CONTAINING PROTEIN"/>
    <property type="match status" value="1"/>
</dbReference>
<dbReference type="PROSITE" id="PS51225">
    <property type="entry name" value="MARVEL"/>
    <property type="match status" value="1"/>
</dbReference>
<evidence type="ECO:0000256" key="4">
    <source>
        <dbReference type="ARBA" id="ARBA00022989"/>
    </source>
</evidence>
<dbReference type="PANTHER" id="PTHR10306">
    <property type="entry name" value="SYNAPTOPHYSIN"/>
    <property type="match status" value="1"/>
</dbReference>
<evidence type="ECO:0000256" key="7">
    <source>
        <dbReference type="PROSITE-ProRule" id="PRU00581"/>
    </source>
</evidence>
<evidence type="ECO:0000256" key="9">
    <source>
        <dbReference type="SAM" id="Phobius"/>
    </source>
</evidence>
<evidence type="ECO:0000256" key="2">
    <source>
        <dbReference type="ARBA" id="ARBA00006476"/>
    </source>
</evidence>
<reference evidence="11 13" key="2">
    <citation type="journal article" date="2013" name="Nature">
        <title>Insights into bilaterian evolution from three spiralian genomes.</title>
        <authorList>
            <person name="Simakov O."/>
            <person name="Marletaz F."/>
            <person name="Cho S.J."/>
            <person name="Edsinger-Gonzales E."/>
            <person name="Havlak P."/>
            <person name="Hellsten U."/>
            <person name="Kuo D.H."/>
            <person name="Larsson T."/>
            <person name="Lv J."/>
            <person name="Arendt D."/>
            <person name="Savage R."/>
            <person name="Osoegawa K."/>
            <person name="de Jong P."/>
            <person name="Grimwood J."/>
            <person name="Chapman J.A."/>
            <person name="Shapiro H."/>
            <person name="Aerts A."/>
            <person name="Otillar R.P."/>
            <person name="Terry A.Y."/>
            <person name="Boore J.L."/>
            <person name="Grigoriev I.V."/>
            <person name="Lindberg D.R."/>
            <person name="Seaver E.C."/>
            <person name="Weisblat D.A."/>
            <person name="Putnam N.H."/>
            <person name="Rokhsar D.S."/>
        </authorList>
    </citation>
    <scope>NUCLEOTIDE SEQUENCE</scope>
</reference>
<reference evidence="13" key="1">
    <citation type="submission" date="2012-12" db="EMBL/GenBank/DDBJ databases">
        <authorList>
            <person name="Hellsten U."/>
            <person name="Grimwood J."/>
            <person name="Chapman J.A."/>
            <person name="Shapiro H."/>
            <person name="Aerts A."/>
            <person name="Otillar R.P."/>
            <person name="Terry A.Y."/>
            <person name="Boore J.L."/>
            <person name="Simakov O."/>
            <person name="Marletaz F."/>
            <person name="Cho S.-J."/>
            <person name="Edsinger-Gonzales E."/>
            <person name="Havlak P."/>
            <person name="Kuo D.-H."/>
            <person name="Larsson T."/>
            <person name="Lv J."/>
            <person name="Arendt D."/>
            <person name="Savage R."/>
            <person name="Osoegawa K."/>
            <person name="de Jong P."/>
            <person name="Lindberg D.R."/>
            <person name="Seaver E.C."/>
            <person name="Weisblat D.A."/>
            <person name="Putnam N.H."/>
            <person name="Grigoriev I.V."/>
            <person name="Rokhsar D.S."/>
        </authorList>
    </citation>
    <scope>NUCLEOTIDE SEQUENCE</scope>
</reference>
<dbReference type="STRING" id="6412.T1FSG0"/>
<sequence>MDRVMMILGQANTEAIKEPRGFIKFIQIVIAICAFATAVNNSSYTAFNFVCNETSLVQSRNLPFYYPYNLQASSVFHLPLCPKANESDVVTQGSCYGDFSGRSQLFVFVGVSAFLYSLFMVTFYILADDKYHQIAVIPNIDFIMTVIFTIAWFVFSSAWADGVVKIKHYTDPNSLFLENSFNKENLPECLPENKLVSCQADPDHTGNYKNLNISIVFGFLCFGVWLGNLWFLYKETKWYKDSHGVSQQQQQQQQSPNNMPSSPSSDFQ</sequence>
<dbReference type="eggNOG" id="ENOG502QT4W">
    <property type="taxonomic scope" value="Eukaryota"/>
</dbReference>
<feature type="transmembrane region" description="Helical" evidence="9">
    <location>
        <begin position="105"/>
        <end position="127"/>
    </location>
</feature>
<evidence type="ECO:0000256" key="8">
    <source>
        <dbReference type="SAM" id="MobiDB-lite"/>
    </source>
</evidence>
<organism evidence="12 13">
    <name type="scientific">Helobdella robusta</name>
    <name type="common">Californian leech</name>
    <dbReference type="NCBI Taxonomy" id="6412"/>
    <lineage>
        <taxon>Eukaryota</taxon>
        <taxon>Metazoa</taxon>
        <taxon>Spiralia</taxon>
        <taxon>Lophotrochozoa</taxon>
        <taxon>Annelida</taxon>
        <taxon>Clitellata</taxon>
        <taxon>Hirudinea</taxon>
        <taxon>Rhynchobdellida</taxon>
        <taxon>Glossiphoniidae</taxon>
        <taxon>Helobdella</taxon>
    </lineage>
</organism>
<reference evidence="12" key="3">
    <citation type="submission" date="2015-06" db="UniProtKB">
        <authorList>
            <consortium name="EnsemblMetazoa"/>
        </authorList>
    </citation>
    <scope>IDENTIFICATION</scope>
</reference>
<comment type="similarity">
    <text evidence="2">Belongs to the synaptophysin/synaptobrevin family.</text>
</comment>
<dbReference type="EMBL" id="AMQM01003442">
    <property type="status" value="NOT_ANNOTATED_CDS"/>
    <property type="molecule type" value="Genomic_DNA"/>
</dbReference>
<dbReference type="GO" id="GO:0030672">
    <property type="term" value="C:synaptic vesicle membrane"/>
    <property type="evidence" value="ECO:0000318"/>
    <property type="project" value="GO_Central"/>
</dbReference>
<keyword evidence="5 7" id="KW-0472">Membrane</keyword>
<proteinExistence type="inferred from homology"/>
<feature type="domain" description="MARVEL" evidence="10">
    <location>
        <begin position="15"/>
        <end position="237"/>
    </location>
</feature>
<keyword evidence="6" id="KW-0325">Glycoprotein</keyword>
<dbReference type="InterPro" id="IPR001285">
    <property type="entry name" value="Synaptophysin/porin"/>
</dbReference>
<evidence type="ECO:0000256" key="3">
    <source>
        <dbReference type="ARBA" id="ARBA00022692"/>
    </source>
</evidence>
<evidence type="ECO:0000256" key="5">
    <source>
        <dbReference type="ARBA" id="ARBA00023136"/>
    </source>
</evidence>
<evidence type="ECO:0000313" key="11">
    <source>
        <dbReference type="EMBL" id="ESO08212.1"/>
    </source>
</evidence>
<dbReference type="RefSeq" id="XP_009014001.1">
    <property type="nucleotide sequence ID" value="XM_009015753.1"/>
</dbReference>
<keyword evidence="3 7" id="KW-0812">Transmembrane</keyword>
<evidence type="ECO:0000256" key="1">
    <source>
        <dbReference type="ARBA" id="ARBA00004141"/>
    </source>
</evidence>
<dbReference type="Proteomes" id="UP000015101">
    <property type="component" value="Unassembled WGS sequence"/>
</dbReference>
<dbReference type="CTD" id="20211757"/>
<dbReference type="HOGENOM" id="CLU_064642_1_0_1"/>
<keyword evidence="13" id="KW-1185">Reference proteome</keyword>
<evidence type="ECO:0000259" key="10">
    <source>
        <dbReference type="PROSITE" id="PS51225"/>
    </source>
</evidence>
<dbReference type="Pfam" id="PF01284">
    <property type="entry name" value="MARVEL"/>
    <property type="match status" value="1"/>
</dbReference>